<keyword evidence="6" id="KW-1185">Reference proteome</keyword>
<feature type="transmembrane region" description="Helical" evidence="4">
    <location>
        <begin position="355"/>
        <end position="381"/>
    </location>
</feature>
<keyword evidence="4" id="KW-0812">Transmembrane</keyword>
<sequence>MEVFILKNIADHFFLFYGASLVSVYFLGIIFANIGIIKSKRRNTFLSSRGVISASDLPHVSLIAPAYNEGLTIIDNVLSLLLLKYPYYELIVVNDGSDDDSLEKLIKRFKLVPVKNEMPRGSIRTATVRNIYKSSLAHYKNLTIVDKENGGRSDAVNVGINIAGSELILCTDADCIIEETAIIKMVTPFLEVEQREVVACGGGIGIANGSHIKNGVLRKLNLPPNLLGKVQVVEYMRAFLLGRMAWGEVNGLMLVSGAFGMYPRQRLMEIGGFDPNTIGEDLELCVRLRRHMEKLKVPYKVVYLPLTLCWTEAPDNYNIFVKQRDRWARGLWETLKTHTKLIGNPRFRAMGTVFLPYWVVFEFGAPIIEFVGLVYLALSAFMGWVNWKVALELFAVVYLLGCIMSTAAVFMYVNNFNQYNNFKHIFKLLLAAYLEPFVFHPVLVYASIKGYLKMVFNIQSGWGKMTRKGFVTAP</sequence>
<feature type="transmembrane region" description="Helical" evidence="4">
    <location>
        <begin position="393"/>
        <end position="413"/>
    </location>
</feature>
<evidence type="ECO:0000256" key="4">
    <source>
        <dbReference type="SAM" id="Phobius"/>
    </source>
</evidence>
<dbReference type="Gene3D" id="3.90.550.10">
    <property type="entry name" value="Spore Coat Polysaccharide Biosynthesis Protein SpsA, Chain A"/>
    <property type="match status" value="1"/>
</dbReference>
<feature type="transmembrane region" description="Helical" evidence="4">
    <location>
        <begin position="425"/>
        <end position="448"/>
    </location>
</feature>
<evidence type="ECO:0000256" key="3">
    <source>
        <dbReference type="ARBA" id="ARBA00022679"/>
    </source>
</evidence>
<comment type="caution">
    <text evidence="5">The sequence shown here is derived from an EMBL/GenBank/DDBJ whole genome shotgun (WGS) entry which is preliminary data.</text>
</comment>
<keyword evidence="3 5" id="KW-0808">Transferase</keyword>
<comment type="similarity">
    <text evidence="1">Belongs to the glycosyltransferase 2 family.</text>
</comment>
<protein>
    <submittedName>
        <fullName evidence="5">Glycosyltransferase</fullName>
        <ecNumber evidence="5">2.4.-.-</ecNumber>
    </submittedName>
</protein>
<keyword evidence="4" id="KW-1133">Transmembrane helix</keyword>
<name>A0ABU6IVR6_9FLAO</name>
<reference evidence="5 6" key="1">
    <citation type="submission" date="2024-01" db="EMBL/GenBank/DDBJ databases">
        <title>The strains designed SYSU M86414 and SYSU M84420 isolated from the marine sediment in San Sha City (Hainan Province, China).</title>
        <authorList>
            <person name="Guo D."/>
        </authorList>
    </citation>
    <scope>NUCLEOTIDE SEQUENCE [LARGE SCALE GENOMIC DNA]</scope>
    <source>
        <strain evidence="5 6">SYSU M84420</strain>
    </source>
</reference>
<dbReference type="EC" id="2.4.-.-" evidence="5"/>
<dbReference type="Pfam" id="PF13641">
    <property type="entry name" value="Glyco_tranf_2_3"/>
    <property type="match status" value="1"/>
</dbReference>
<dbReference type="InterPro" id="IPR029044">
    <property type="entry name" value="Nucleotide-diphossugar_trans"/>
</dbReference>
<dbReference type="CDD" id="cd06423">
    <property type="entry name" value="CESA_like"/>
    <property type="match status" value="1"/>
</dbReference>
<evidence type="ECO:0000256" key="1">
    <source>
        <dbReference type="ARBA" id="ARBA00006739"/>
    </source>
</evidence>
<keyword evidence="4" id="KW-0472">Membrane</keyword>
<evidence type="ECO:0000313" key="5">
    <source>
        <dbReference type="EMBL" id="MEC4266960.1"/>
    </source>
</evidence>
<dbReference type="SUPFAM" id="SSF53448">
    <property type="entry name" value="Nucleotide-diphospho-sugar transferases"/>
    <property type="match status" value="1"/>
</dbReference>
<accession>A0ABU6IVR6</accession>
<proteinExistence type="inferred from homology"/>
<evidence type="ECO:0000256" key="2">
    <source>
        <dbReference type="ARBA" id="ARBA00022676"/>
    </source>
</evidence>
<dbReference type="Proteomes" id="UP001355298">
    <property type="component" value="Unassembled WGS sequence"/>
</dbReference>
<feature type="transmembrane region" description="Helical" evidence="4">
    <location>
        <begin position="14"/>
        <end position="37"/>
    </location>
</feature>
<keyword evidence="2 5" id="KW-0328">Glycosyltransferase</keyword>
<dbReference type="RefSeq" id="WP_326280391.1">
    <property type="nucleotide sequence ID" value="NZ_JAYKYV010000028.1"/>
</dbReference>
<dbReference type="PANTHER" id="PTHR43630:SF1">
    <property type="entry name" value="POLY-BETA-1,6-N-ACETYL-D-GLUCOSAMINE SYNTHASE"/>
    <property type="match status" value="1"/>
</dbReference>
<dbReference type="PANTHER" id="PTHR43630">
    <property type="entry name" value="POLY-BETA-1,6-N-ACETYL-D-GLUCOSAMINE SYNTHASE"/>
    <property type="match status" value="1"/>
</dbReference>
<dbReference type="GO" id="GO:0016757">
    <property type="term" value="F:glycosyltransferase activity"/>
    <property type="evidence" value="ECO:0007669"/>
    <property type="project" value="UniProtKB-KW"/>
</dbReference>
<organism evidence="5 6">
    <name type="scientific">Flagellimonas halotolerans</name>
    <dbReference type="NCBI Taxonomy" id="3112164"/>
    <lineage>
        <taxon>Bacteria</taxon>
        <taxon>Pseudomonadati</taxon>
        <taxon>Bacteroidota</taxon>
        <taxon>Flavobacteriia</taxon>
        <taxon>Flavobacteriales</taxon>
        <taxon>Flavobacteriaceae</taxon>
        <taxon>Flagellimonas</taxon>
    </lineage>
</organism>
<evidence type="ECO:0000313" key="6">
    <source>
        <dbReference type="Proteomes" id="UP001355298"/>
    </source>
</evidence>
<gene>
    <name evidence="5" type="ORF">VOP03_16530</name>
</gene>
<dbReference type="EMBL" id="JAYMGW010000028">
    <property type="protein sequence ID" value="MEC4266960.1"/>
    <property type="molecule type" value="Genomic_DNA"/>
</dbReference>